<dbReference type="InterPro" id="IPR050245">
    <property type="entry name" value="PrsA_foldase"/>
</dbReference>
<dbReference type="Proteomes" id="UP000441354">
    <property type="component" value="Unassembled WGS sequence"/>
</dbReference>
<evidence type="ECO:0000313" key="16">
    <source>
        <dbReference type="Proteomes" id="UP000441354"/>
    </source>
</evidence>
<dbReference type="EMBL" id="WBOT01000006">
    <property type="protein sequence ID" value="KAB2330969.1"/>
    <property type="molecule type" value="Genomic_DNA"/>
</dbReference>
<comment type="similarity">
    <text evidence="3 11">Belongs to the PrsA family.</text>
</comment>
<keyword evidence="7 11" id="KW-0472">Membrane</keyword>
<dbReference type="GO" id="GO:0003755">
    <property type="term" value="F:peptidyl-prolyl cis-trans isomerase activity"/>
    <property type="evidence" value="ECO:0007669"/>
    <property type="project" value="UniProtKB-UniRule"/>
</dbReference>
<dbReference type="InterPro" id="IPR037041">
    <property type="entry name" value="Trigger_fac_C_sf"/>
</dbReference>
<keyword evidence="10 11" id="KW-0449">Lipoprotein</keyword>
<accession>A0A7V7UWE9</accession>
<protein>
    <recommendedName>
        <fullName evidence="11">Foldase protein PrsA</fullName>
        <ecNumber evidence="11">5.2.1.8</ecNumber>
    </recommendedName>
</protein>
<keyword evidence="8 11" id="KW-0564">Palmitate</keyword>
<gene>
    <name evidence="11 15" type="primary">prsA</name>
    <name evidence="15" type="ORF">F7732_17320</name>
</gene>
<sequence>MKKWVISFSLAAGVLGLSACSNGGSDAVVETGNGDITKDELYEAMKEKYGEQTLRELVYEKVLSENYEVTDEELNEQMDELKQQLGANFELALQQYGYEDEDQLRETLRATLLQEKAAVKDVEVSEEEVQEYYDNYQPRIKARHILVEDEETANEVKQKLDDGGNFEELATEYSKDPGSAANGGDLGWFGQGQMVAEFEEAAYALDVDEISEPVQSQHGFHVIQVTEKEEKKSFDEMKEDMEHDLKVAKLQQDPTIIQAALDRELKDANVDVKDEDLKSIISDSSAAGEDAGTENTEEESTEESETETE</sequence>
<evidence type="ECO:0000256" key="7">
    <source>
        <dbReference type="ARBA" id="ARBA00023136"/>
    </source>
</evidence>
<dbReference type="Gene3D" id="1.10.3120.10">
    <property type="entry name" value="Trigger factor, C-terminal domain"/>
    <property type="match status" value="1"/>
</dbReference>
<dbReference type="InterPro" id="IPR023058">
    <property type="entry name" value="PPIase_PpiC_CS"/>
</dbReference>
<dbReference type="GO" id="GO:0015031">
    <property type="term" value="P:protein transport"/>
    <property type="evidence" value="ECO:0007669"/>
    <property type="project" value="InterPro"/>
</dbReference>
<evidence type="ECO:0000256" key="8">
    <source>
        <dbReference type="ARBA" id="ARBA00023139"/>
    </source>
</evidence>
<dbReference type="RefSeq" id="WP_151575319.1">
    <property type="nucleotide sequence ID" value="NZ_WBOT01000006.1"/>
</dbReference>
<dbReference type="PANTHER" id="PTHR47245">
    <property type="entry name" value="PEPTIDYLPROLYL ISOMERASE"/>
    <property type="match status" value="1"/>
</dbReference>
<evidence type="ECO:0000256" key="1">
    <source>
        <dbReference type="ARBA" id="ARBA00000971"/>
    </source>
</evidence>
<comment type="caution">
    <text evidence="15">The sequence shown here is derived from an EMBL/GenBank/DDBJ whole genome shotgun (WGS) entry which is preliminary data.</text>
</comment>
<evidence type="ECO:0000256" key="5">
    <source>
        <dbReference type="ARBA" id="ARBA00022729"/>
    </source>
</evidence>
<feature type="region of interest" description="Disordered" evidence="12">
    <location>
        <begin position="263"/>
        <end position="309"/>
    </location>
</feature>
<keyword evidence="16" id="KW-1185">Reference proteome</keyword>
<reference evidence="15 16" key="1">
    <citation type="journal article" date="2014" name="Arch. Microbiol.">
        <title>Bacillus mesophilum sp. nov., strain IITR-54T, a novel 4-chlorobiphenyl dechlorinating bacterium.</title>
        <authorList>
            <person name="Manickam N."/>
            <person name="Singh N.K."/>
            <person name="Bajaj A."/>
            <person name="Kumar R.M."/>
            <person name="Kaur G."/>
            <person name="Kaur N."/>
            <person name="Bala M."/>
            <person name="Kumar A."/>
            <person name="Mayilraj S."/>
        </authorList>
    </citation>
    <scope>NUCLEOTIDE SEQUENCE [LARGE SCALE GENOMIC DNA]</scope>
    <source>
        <strain evidence="15 16">IITR-54</strain>
    </source>
</reference>
<evidence type="ECO:0000313" key="15">
    <source>
        <dbReference type="EMBL" id="KAB2330969.1"/>
    </source>
</evidence>
<evidence type="ECO:0000256" key="10">
    <source>
        <dbReference type="ARBA" id="ARBA00023288"/>
    </source>
</evidence>
<dbReference type="InterPro" id="IPR027304">
    <property type="entry name" value="Trigger_fact/SurA_dom_sf"/>
</dbReference>
<evidence type="ECO:0000256" key="3">
    <source>
        <dbReference type="ARBA" id="ARBA00006071"/>
    </source>
</evidence>
<dbReference type="OrthoDB" id="14196at2"/>
<dbReference type="HAMAP" id="MF_01145">
    <property type="entry name" value="Foldase_PrsA"/>
    <property type="match status" value="1"/>
</dbReference>
<dbReference type="SUPFAM" id="SSF109998">
    <property type="entry name" value="Triger factor/SurA peptide-binding domain-like"/>
    <property type="match status" value="1"/>
</dbReference>
<keyword evidence="5 11" id="KW-0732">Signal</keyword>
<dbReference type="InterPro" id="IPR046357">
    <property type="entry name" value="PPIase_dom_sf"/>
</dbReference>
<dbReference type="GO" id="GO:0005886">
    <property type="term" value="C:plasma membrane"/>
    <property type="evidence" value="ECO:0007669"/>
    <property type="project" value="UniProtKB-SubCell"/>
</dbReference>
<evidence type="ECO:0000256" key="12">
    <source>
        <dbReference type="SAM" id="MobiDB-lite"/>
    </source>
</evidence>
<organism evidence="15 16">
    <name type="scientific">Bacillus mesophilum</name>
    <dbReference type="NCBI Taxonomy" id="1071718"/>
    <lineage>
        <taxon>Bacteria</taxon>
        <taxon>Bacillati</taxon>
        <taxon>Bacillota</taxon>
        <taxon>Bacilli</taxon>
        <taxon>Bacillales</taxon>
        <taxon>Bacillaceae</taxon>
        <taxon>Bacillus</taxon>
    </lineage>
</organism>
<dbReference type="PROSITE" id="PS50198">
    <property type="entry name" value="PPIC_PPIASE_2"/>
    <property type="match status" value="1"/>
</dbReference>
<feature type="domain" description="PpiC" evidence="14">
    <location>
        <begin position="137"/>
        <end position="227"/>
    </location>
</feature>
<comment type="subcellular location">
    <subcellularLocation>
        <location evidence="2 11">Cell membrane</location>
        <topology evidence="2 11">Lipid-anchor</topology>
    </subcellularLocation>
</comment>
<dbReference type="SUPFAM" id="SSF54534">
    <property type="entry name" value="FKBP-like"/>
    <property type="match status" value="1"/>
</dbReference>
<evidence type="ECO:0000256" key="2">
    <source>
        <dbReference type="ARBA" id="ARBA00004193"/>
    </source>
</evidence>
<evidence type="ECO:0000259" key="14">
    <source>
        <dbReference type="PROSITE" id="PS50198"/>
    </source>
</evidence>
<dbReference type="AlphaFoldDB" id="A0A7V7UWE9"/>
<keyword evidence="4 11" id="KW-1003">Cell membrane</keyword>
<dbReference type="PROSITE" id="PS51257">
    <property type="entry name" value="PROKAR_LIPOPROTEIN"/>
    <property type="match status" value="1"/>
</dbReference>
<dbReference type="InterPro" id="IPR000297">
    <property type="entry name" value="PPIase_PpiC"/>
</dbReference>
<evidence type="ECO:0000256" key="13">
    <source>
        <dbReference type="SAM" id="SignalP"/>
    </source>
</evidence>
<dbReference type="Gene3D" id="3.10.50.40">
    <property type="match status" value="1"/>
</dbReference>
<evidence type="ECO:0000256" key="6">
    <source>
        <dbReference type="ARBA" id="ARBA00023110"/>
    </source>
</evidence>
<dbReference type="Pfam" id="PF13616">
    <property type="entry name" value="Rotamase_3"/>
    <property type="match status" value="1"/>
</dbReference>
<comment type="function">
    <text evidence="11">Plays a major role in protein secretion by helping the post-translocational extracellular folding of several secreted proteins.</text>
</comment>
<dbReference type="EC" id="5.2.1.8" evidence="11"/>
<feature type="compositionally biased region" description="Acidic residues" evidence="12">
    <location>
        <begin position="291"/>
        <end position="309"/>
    </location>
</feature>
<proteinExistence type="inferred from homology"/>
<keyword evidence="9 11" id="KW-0413">Isomerase</keyword>
<dbReference type="GO" id="GO:0006457">
    <property type="term" value="P:protein folding"/>
    <property type="evidence" value="ECO:0007669"/>
    <property type="project" value="UniProtKB-UniRule"/>
</dbReference>
<name>A0A7V7UWE9_9BACI</name>
<feature type="chain" id="PRO_5039103525" description="Foldase protein PrsA" evidence="13">
    <location>
        <begin position="24"/>
        <end position="309"/>
    </location>
</feature>
<feature type="compositionally biased region" description="Basic and acidic residues" evidence="12">
    <location>
        <begin position="263"/>
        <end position="278"/>
    </location>
</feature>
<dbReference type="PROSITE" id="PS01096">
    <property type="entry name" value="PPIC_PPIASE_1"/>
    <property type="match status" value="1"/>
</dbReference>
<feature type="signal peptide" evidence="13">
    <location>
        <begin position="1"/>
        <end position="23"/>
    </location>
</feature>
<dbReference type="PANTHER" id="PTHR47245:SF1">
    <property type="entry name" value="FOLDASE PROTEIN PRSA"/>
    <property type="match status" value="1"/>
</dbReference>
<evidence type="ECO:0000256" key="11">
    <source>
        <dbReference type="HAMAP-Rule" id="MF_01145"/>
    </source>
</evidence>
<evidence type="ECO:0000256" key="9">
    <source>
        <dbReference type="ARBA" id="ARBA00023235"/>
    </source>
</evidence>
<keyword evidence="6 11" id="KW-0697">Rotamase</keyword>
<dbReference type="InterPro" id="IPR023059">
    <property type="entry name" value="Foldase_PrsA"/>
</dbReference>
<evidence type="ECO:0000256" key="4">
    <source>
        <dbReference type="ARBA" id="ARBA00022475"/>
    </source>
</evidence>
<comment type="catalytic activity">
    <reaction evidence="1 11">
        <text>[protein]-peptidylproline (omega=180) = [protein]-peptidylproline (omega=0)</text>
        <dbReference type="Rhea" id="RHEA:16237"/>
        <dbReference type="Rhea" id="RHEA-COMP:10747"/>
        <dbReference type="Rhea" id="RHEA-COMP:10748"/>
        <dbReference type="ChEBI" id="CHEBI:83833"/>
        <dbReference type="ChEBI" id="CHEBI:83834"/>
        <dbReference type="EC" id="5.2.1.8"/>
    </reaction>
</comment>